<dbReference type="InterPro" id="IPR013325">
    <property type="entry name" value="RNA_pol_sigma_r2"/>
</dbReference>
<dbReference type="PANTHER" id="PTHR43133:SF8">
    <property type="entry name" value="RNA POLYMERASE SIGMA FACTOR HI_1459-RELATED"/>
    <property type="match status" value="1"/>
</dbReference>
<keyword evidence="2" id="KW-0805">Transcription regulation</keyword>
<evidence type="ECO:0000256" key="1">
    <source>
        <dbReference type="ARBA" id="ARBA00010641"/>
    </source>
</evidence>
<keyword evidence="8" id="KW-1185">Reference proteome</keyword>
<name>A0A089LJC7_PAEBO</name>
<evidence type="ECO:0000256" key="5">
    <source>
        <dbReference type="ARBA" id="ARBA00023163"/>
    </source>
</evidence>
<reference evidence="7" key="1">
    <citation type="submission" date="2014-08" db="EMBL/GenBank/DDBJ databases">
        <title>Comparative genomics of the Paenibacillus odorifer group.</title>
        <authorList>
            <person name="den Bakker H.C."/>
            <person name="Tsai Y.-C.Y.-C."/>
            <person name="Martin N."/>
            <person name="Korlach J."/>
            <person name="Wiedmann M."/>
        </authorList>
    </citation>
    <scope>NUCLEOTIDE SEQUENCE [LARGE SCALE GENOMIC DNA]</scope>
    <source>
        <strain evidence="7">DSM 13188</strain>
    </source>
</reference>
<keyword evidence="4" id="KW-0238">DNA-binding</keyword>
<dbReference type="InterPro" id="IPR036388">
    <property type="entry name" value="WH-like_DNA-bd_sf"/>
</dbReference>
<dbReference type="HOGENOM" id="CLU_047691_9_7_9"/>
<keyword evidence="3" id="KW-0731">Sigma factor</keyword>
<dbReference type="EMBL" id="CP009285">
    <property type="protein sequence ID" value="AIQ61641.1"/>
    <property type="molecule type" value="Genomic_DNA"/>
</dbReference>
<dbReference type="InterPro" id="IPR039425">
    <property type="entry name" value="RNA_pol_sigma-70-like"/>
</dbReference>
<evidence type="ECO:0000256" key="3">
    <source>
        <dbReference type="ARBA" id="ARBA00023082"/>
    </source>
</evidence>
<dbReference type="KEGG" id="pbd:PBOR_35615"/>
<feature type="domain" description="RNA polymerase sigma-70 region 4" evidence="6">
    <location>
        <begin position="132"/>
        <end position="175"/>
    </location>
</feature>
<dbReference type="InterPro" id="IPR007630">
    <property type="entry name" value="RNA_pol_sigma70_r4"/>
</dbReference>
<dbReference type="GO" id="GO:0016987">
    <property type="term" value="F:sigma factor activity"/>
    <property type="evidence" value="ECO:0007669"/>
    <property type="project" value="UniProtKB-KW"/>
</dbReference>
<keyword evidence="5" id="KW-0804">Transcription</keyword>
<evidence type="ECO:0000313" key="7">
    <source>
        <dbReference type="EMBL" id="AIQ61641.1"/>
    </source>
</evidence>
<dbReference type="Gene3D" id="1.10.10.10">
    <property type="entry name" value="Winged helix-like DNA-binding domain superfamily/Winged helix DNA-binding domain"/>
    <property type="match status" value="1"/>
</dbReference>
<gene>
    <name evidence="7" type="ORF">PBOR_35615</name>
</gene>
<organism evidence="7 8">
    <name type="scientific">Paenibacillus borealis</name>
    <dbReference type="NCBI Taxonomy" id="160799"/>
    <lineage>
        <taxon>Bacteria</taxon>
        <taxon>Bacillati</taxon>
        <taxon>Bacillota</taxon>
        <taxon>Bacilli</taxon>
        <taxon>Bacillales</taxon>
        <taxon>Paenibacillaceae</taxon>
        <taxon>Paenibacillus</taxon>
    </lineage>
</organism>
<dbReference type="Gene3D" id="1.10.1740.10">
    <property type="match status" value="1"/>
</dbReference>
<dbReference type="OrthoDB" id="9808901at2"/>
<evidence type="ECO:0000259" key="6">
    <source>
        <dbReference type="Pfam" id="PF04545"/>
    </source>
</evidence>
<dbReference type="Pfam" id="PF04545">
    <property type="entry name" value="Sigma70_r4"/>
    <property type="match status" value="1"/>
</dbReference>
<dbReference type="RefSeq" id="WP_042218574.1">
    <property type="nucleotide sequence ID" value="NZ_CP009285.1"/>
</dbReference>
<accession>A0A089LJC7</accession>
<dbReference type="SUPFAM" id="SSF88946">
    <property type="entry name" value="Sigma2 domain of RNA polymerase sigma factors"/>
    <property type="match status" value="1"/>
</dbReference>
<evidence type="ECO:0000313" key="8">
    <source>
        <dbReference type="Proteomes" id="UP000029518"/>
    </source>
</evidence>
<sequence length="185" mass="21470">MEDQGIVHLYLQRSQQAIVETKNKYGAYCRVIARNILSNISDIDECENDTYLAAWNTIPPTMPRKLSVFVGRITRNIALDRHSYNTAKKRNRQFEAILTELEGCIASPETVETEYEAGETVSLINEFLYDIDEQARNIFIRRYWYSDSIEDLAMRFQMSSSKVKSILFRTRNKLRVHLAKGGVHL</sequence>
<comment type="similarity">
    <text evidence="1">Belongs to the sigma-70 factor family. ECF subfamily.</text>
</comment>
<dbReference type="AlphaFoldDB" id="A0A089LJC7"/>
<dbReference type="NCBIfam" id="TIGR02937">
    <property type="entry name" value="sigma70-ECF"/>
    <property type="match status" value="1"/>
</dbReference>
<dbReference type="GO" id="GO:0003677">
    <property type="term" value="F:DNA binding"/>
    <property type="evidence" value="ECO:0007669"/>
    <property type="project" value="UniProtKB-KW"/>
</dbReference>
<dbReference type="SUPFAM" id="SSF88659">
    <property type="entry name" value="Sigma3 and sigma4 domains of RNA polymerase sigma factors"/>
    <property type="match status" value="1"/>
</dbReference>
<dbReference type="InterPro" id="IPR013324">
    <property type="entry name" value="RNA_pol_sigma_r3/r4-like"/>
</dbReference>
<protein>
    <submittedName>
        <fullName evidence="7">RNA polymerase sigma-70 factor, ECF subfamily protein</fullName>
    </submittedName>
</protein>
<evidence type="ECO:0000256" key="2">
    <source>
        <dbReference type="ARBA" id="ARBA00023015"/>
    </source>
</evidence>
<dbReference type="InterPro" id="IPR014284">
    <property type="entry name" value="RNA_pol_sigma-70_dom"/>
</dbReference>
<evidence type="ECO:0000256" key="4">
    <source>
        <dbReference type="ARBA" id="ARBA00023125"/>
    </source>
</evidence>
<dbReference type="GO" id="GO:0006352">
    <property type="term" value="P:DNA-templated transcription initiation"/>
    <property type="evidence" value="ECO:0007669"/>
    <property type="project" value="InterPro"/>
</dbReference>
<proteinExistence type="inferred from homology"/>
<dbReference type="PANTHER" id="PTHR43133">
    <property type="entry name" value="RNA POLYMERASE ECF-TYPE SIGMA FACTO"/>
    <property type="match status" value="1"/>
</dbReference>
<dbReference type="Proteomes" id="UP000029518">
    <property type="component" value="Chromosome"/>
</dbReference>